<dbReference type="InterPro" id="IPR002397">
    <property type="entry name" value="Cyt_P450_B"/>
</dbReference>
<dbReference type="InterPro" id="IPR017972">
    <property type="entry name" value="Cyt_P450_CS"/>
</dbReference>
<comment type="caution">
    <text evidence="9">The sequence shown here is derived from an EMBL/GenBank/DDBJ whole genome shotgun (WGS) entry which is preliminary data.</text>
</comment>
<dbReference type="Gene3D" id="1.10.630.10">
    <property type="entry name" value="Cytochrome P450"/>
    <property type="match status" value="1"/>
</dbReference>
<dbReference type="GO" id="GO:0005506">
    <property type="term" value="F:iron ion binding"/>
    <property type="evidence" value="ECO:0007669"/>
    <property type="project" value="InterPro"/>
</dbReference>
<sequence length="400" mass="44162">MTTQSIHKLSEDFFQDPHAVYREMRERGPVHHVEFPSGMRAWLVTEYDLAKRVFTDPSLSKRLYGEPGAVAQTNGNTVLRLDPPVNDHMLYRDPPHHTRLRRIAMKALSGAVVRDFTPRIEQIADDLLDAQPGPGTVDLLKTYAYPFSGSTICELIGIDAADRTEFQGWLTTQISTAEAPEKHAAAAAFEAYVHRLFEEREEKAADDLISELMAPGDDGERLDRRELVSMINAILLGSLGTVAGLVGNTVLTLVTQPRLLAELRRDPGLVPAFIEEVLRYESAGNIASPRFTTEPVRLGGHTVGSGEIVLVAAAAVNRDPHHFEQPHAMDMSRPENRHLAFGYGIHRCPGAALARTEARIAVTRLLARHPDLSLAVDPGDLRWQPSLIARTLVALPIRLG</sequence>
<keyword evidence="5 7" id="KW-0408">Iron</keyword>
<dbReference type="FunFam" id="1.10.630.10:FF:000018">
    <property type="entry name" value="Cytochrome P450 monooxygenase"/>
    <property type="match status" value="1"/>
</dbReference>
<dbReference type="PRINTS" id="PR00359">
    <property type="entry name" value="BP450"/>
</dbReference>
<name>A0A919DF16_9ACTN</name>
<evidence type="ECO:0000256" key="6">
    <source>
        <dbReference type="ARBA" id="ARBA00023033"/>
    </source>
</evidence>
<accession>A0A919DF16</accession>
<gene>
    <name evidence="9" type="ORF">GCM10018785_04550</name>
</gene>
<dbReference type="SUPFAM" id="SSF48264">
    <property type="entry name" value="Cytochrome P450"/>
    <property type="match status" value="1"/>
</dbReference>
<comment type="similarity">
    <text evidence="1 7">Belongs to the cytochrome P450 family.</text>
</comment>
<dbReference type="PANTHER" id="PTHR46696">
    <property type="entry name" value="P450, PUTATIVE (EUROFUNG)-RELATED"/>
    <property type="match status" value="1"/>
</dbReference>
<keyword evidence="4 7" id="KW-0560">Oxidoreductase</keyword>
<keyword evidence="6 7" id="KW-0503">Monooxygenase</keyword>
<dbReference type="Pfam" id="PF00067">
    <property type="entry name" value="p450"/>
    <property type="match status" value="1"/>
</dbReference>
<evidence type="ECO:0000313" key="9">
    <source>
        <dbReference type="EMBL" id="GHE38036.1"/>
    </source>
</evidence>
<evidence type="ECO:0000256" key="3">
    <source>
        <dbReference type="ARBA" id="ARBA00022723"/>
    </source>
</evidence>
<evidence type="ECO:0000256" key="2">
    <source>
        <dbReference type="ARBA" id="ARBA00022617"/>
    </source>
</evidence>
<dbReference type="Proteomes" id="UP000608024">
    <property type="component" value="Unassembled WGS sequence"/>
</dbReference>
<proteinExistence type="inferred from homology"/>
<dbReference type="CDD" id="cd11029">
    <property type="entry name" value="CYP107-like"/>
    <property type="match status" value="1"/>
</dbReference>
<keyword evidence="3 7" id="KW-0479">Metal-binding</keyword>
<reference evidence="9" key="1">
    <citation type="journal article" date="2014" name="Int. J. Syst. Evol. Microbiol.">
        <title>Complete genome sequence of Corynebacterium casei LMG S-19264T (=DSM 44701T), isolated from a smear-ripened cheese.</title>
        <authorList>
            <consortium name="US DOE Joint Genome Institute (JGI-PGF)"/>
            <person name="Walter F."/>
            <person name="Albersmeier A."/>
            <person name="Kalinowski J."/>
            <person name="Ruckert C."/>
        </authorList>
    </citation>
    <scope>NUCLEOTIDE SEQUENCE</scope>
    <source>
        <strain evidence="9">JCM 4784</strain>
    </source>
</reference>
<evidence type="ECO:0000256" key="8">
    <source>
        <dbReference type="SAM" id="Phobius"/>
    </source>
</evidence>
<keyword evidence="8" id="KW-1133">Transmembrane helix</keyword>
<keyword evidence="8" id="KW-0812">Transmembrane</keyword>
<dbReference type="GO" id="GO:0020037">
    <property type="term" value="F:heme binding"/>
    <property type="evidence" value="ECO:0007669"/>
    <property type="project" value="InterPro"/>
</dbReference>
<evidence type="ECO:0000313" key="10">
    <source>
        <dbReference type="Proteomes" id="UP000608024"/>
    </source>
</evidence>
<dbReference type="AlphaFoldDB" id="A0A919DF16"/>
<protein>
    <submittedName>
        <fullName evidence="9">Cytochrome P450</fullName>
    </submittedName>
</protein>
<dbReference type="EMBL" id="BNBT01000004">
    <property type="protein sequence ID" value="GHE38036.1"/>
    <property type="molecule type" value="Genomic_DNA"/>
</dbReference>
<dbReference type="InterPro" id="IPR001128">
    <property type="entry name" value="Cyt_P450"/>
</dbReference>
<evidence type="ECO:0000256" key="7">
    <source>
        <dbReference type="RuleBase" id="RU000461"/>
    </source>
</evidence>
<dbReference type="PROSITE" id="PS00086">
    <property type="entry name" value="CYTOCHROME_P450"/>
    <property type="match status" value="1"/>
</dbReference>
<keyword evidence="10" id="KW-1185">Reference proteome</keyword>
<keyword evidence="8" id="KW-0472">Membrane</keyword>
<evidence type="ECO:0000256" key="5">
    <source>
        <dbReference type="ARBA" id="ARBA00023004"/>
    </source>
</evidence>
<reference evidence="9" key="2">
    <citation type="submission" date="2020-09" db="EMBL/GenBank/DDBJ databases">
        <authorList>
            <person name="Sun Q."/>
            <person name="Ohkuma M."/>
        </authorList>
    </citation>
    <scope>NUCLEOTIDE SEQUENCE</scope>
    <source>
        <strain evidence="9">JCM 4784</strain>
    </source>
</reference>
<feature type="transmembrane region" description="Helical" evidence="8">
    <location>
        <begin position="230"/>
        <end position="255"/>
    </location>
</feature>
<dbReference type="GO" id="GO:0004497">
    <property type="term" value="F:monooxygenase activity"/>
    <property type="evidence" value="ECO:0007669"/>
    <property type="project" value="UniProtKB-KW"/>
</dbReference>
<evidence type="ECO:0000256" key="1">
    <source>
        <dbReference type="ARBA" id="ARBA00010617"/>
    </source>
</evidence>
<dbReference type="PANTHER" id="PTHR46696:SF1">
    <property type="entry name" value="CYTOCHROME P450 YJIB-RELATED"/>
    <property type="match status" value="1"/>
</dbReference>
<dbReference type="InterPro" id="IPR036396">
    <property type="entry name" value="Cyt_P450_sf"/>
</dbReference>
<organism evidence="9 10">
    <name type="scientific">Streptomyces longispororuber</name>
    <dbReference type="NCBI Taxonomy" id="68230"/>
    <lineage>
        <taxon>Bacteria</taxon>
        <taxon>Bacillati</taxon>
        <taxon>Actinomycetota</taxon>
        <taxon>Actinomycetes</taxon>
        <taxon>Kitasatosporales</taxon>
        <taxon>Streptomycetaceae</taxon>
        <taxon>Streptomyces</taxon>
    </lineage>
</organism>
<evidence type="ECO:0000256" key="4">
    <source>
        <dbReference type="ARBA" id="ARBA00023002"/>
    </source>
</evidence>
<dbReference type="GO" id="GO:0016705">
    <property type="term" value="F:oxidoreductase activity, acting on paired donors, with incorporation or reduction of molecular oxygen"/>
    <property type="evidence" value="ECO:0007669"/>
    <property type="project" value="InterPro"/>
</dbReference>
<keyword evidence="2 7" id="KW-0349">Heme</keyword>